<organism evidence="7 8">
    <name type="scientific">Advenella kashmirensis (strain DSM 17095 / LMG 22695 / WT001)</name>
    <name type="common">Tetrathiobacter kashmirensis</name>
    <dbReference type="NCBI Taxonomy" id="1036672"/>
    <lineage>
        <taxon>Bacteria</taxon>
        <taxon>Pseudomonadati</taxon>
        <taxon>Pseudomonadota</taxon>
        <taxon>Betaproteobacteria</taxon>
        <taxon>Burkholderiales</taxon>
        <taxon>Alcaligenaceae</taxon>
    </lineage>
</organism>
<dbReference type="STRING" id="1036672.TKWG_20495"/>
<evidence type="ECO:0000259" key="5">
    <source>
        <dbReference type="PROSITE" id="PS51071"/>
    </source>
</evidence>
<dbReference type="PROSITE" id="PS51464">
    <property type="entry name" value="SIS"/>
    <property type="match status" value="1"/>
</dbReference>
<dbReference type="PANTHER" id="PTHR30514:SF1">
    <property type="entry name" value="HTH-TYPE TRANSCRIPTIONAL REGULATOR HEXR-RELATED"/>
    <property type="match status" value="1"/>
</dbReference>
<sequence>MKMNMAVKNAHINADCVCKTQEKRRILFEFITEQAVQARPSAVRRPGLRPAQPDEWLALYLHIHITLAVYDLGLWHWRIGRISARRTCAHYDSVHCHEAPASQVIRFMIMLNEQKAPLVHLANAIGTMSEVSSRVGQYVLANPEKVVHQTVAELAEYTHSGQASVLRLCRQLGFKGFSDFKLALMAELSANEHSAATDSDSEADRYSALLRRLTLSMQKTAYALHAEQLLAIAVHMVKARRISVFGSGISGLVSQLVSYRLMRLGLPAQAFQDPVLAHEVMTDVDKHCVALGISESGVTLDTVEFLKRARSAGAKTIAITGRVNSPVAQAADLVLLAVPIEPLTIGGDISPAISKIYLVELLAMAIADLSHAGAKAMFGVKLHDQ</sequence>
<protein>
    <submittedName>
        <fullName evidence="7">RpiR family transcriptional regulator</fullName>
    </submittedName>
</protein>
<dbReference type="Pfam" id="PF01380">
    <property type="entry name" value="SIS"/>
    <property type="match status" value="1"/>
</dbReference>
<dbReference type="InterPro" id="IPR001347">
    <property type="entry name" value="SIS_dom"/>
</dbReference>
<evidence type="ECO:0000313" key="7">
    <source>
        <dbReference type="EMBL" id="AFK63846.1"/>
    </source>
</evidence>
<keyword evidence="2" id="KW-0238">DNA-binding</keyword>
<evidence type="ECO:0000256" key="3">
    <source>
        <dbReference type="ARBA" id="ARBA00023152"/>
    </source>
</evidence>
<dbReference type="RefSeq" id="WP_014751937.1">
    <property type="nucleotide sequence ID" value="NC_017964.1"/>
</dbReference>
<dbReference type="InterPro" id="IPR036388">
    <property type="entry name" value="WH-like_DNA-bd_sf"/>
</dbReference>
<dbReference type="Proteomes" id="UP000005267">
    <property type="component" value="Chromosome"/>
</dbReference>
<keyword evidence="8" id="KW-1185">Reference proteome</keyword>
<reference evidence="8" key="2">
    <citation type="journal article" date="2013" name="PLoS ONE">
        <title>Genome implosion elicits host-confinement in Alcaligenaceae: evidence from the comparative genomics of Tetrathiobacter kashmirensis, a pathogen in the making.</title>
        <authorList>
            <person name="Ghosh W."/>
            <person name="Alam M."/>
            <person name="Roy C."/>
            <person name="Pyne P."/>
            <person name="George A."/>
            <person name="Chakraborty R."/>
            <person name="Majumder S."/>
            <person name="Agarwal A."/>
            <person name="Chakraborty S."/>
            <person name="Majumdar S."/>
            <person name="Gupta S.K."/>
        </authorList>
    </citation>
    <scope>NUCLEOTIDE SEQUENCE [LARGE SCALE GENOMIC DNA]</scope>
    <source>
        <strain evidence="8">WT001</strain>
    </source>
</reference>
<dbReference type="Pfam" id="PF01418">
    <property type="entry name" value="HTH_6"/>
    <property type="match status" value="1"/>
</dbReference>
<reference evidence="7 8" key="1">
    <citation type="journal article" date="2011" name="J. Bacteriol.">
        <title>Whole-genome shotgun sequencing of the sulfur-oxidizing chemoautotroph Tetrathiobacter kashmirensis.</title>
        <authorList>
            <person name="Ghosh W."/>
            <person name="George A."/>
            <person name="Agarwal A."/>
            <person name="Raj P."/>
            <person name="Alam M."/>
            <person name="Pyne P."/>
            <person name="Das Gupta S.K."/>
        </authorList>
    </citation>
    <scope>NUCLEOTIDE SEQUENCE [LARGE SCALE GENOMIC DNA]</scope>
    <source>
        <strain evidence="7 8">WT001</strain>
    </source>
</reference>
<accession>I3UFQ8</accession>
<feature type="domain" description="HTH rpiR-type" evidence="5">
    <location>
        <begin position="115"/>
        <end position="191"/>
    </location>
</feature>
<dbReference type="GO" id="GO:0006096">
    <property type="term" value="P:glycolytic process"/>
    <property type="evidence" value="ECO:0007669"/>
    <property type="project" value="UniProtKB-KW"/>
</dbReference>
<evidence type="ECO:0000256" key="4">
    <source>
        <dbReference type="ARBA" id="ARBA00023163"/>
    </source>
</evidence>
<dbReference type="Gene3D" id="1.10.10.10">
    <property type="entry name" value="Winged helix-like DNA-binding domain superfamily/Winged helix DNA-binding domain"/>
    <property type="match status" value="1"/>
</dbReference>
<dbReference type="OrthoDB" id="257751at2"/>
<dbReference type="InterPro" id="IPR000281">
    <property type="entry name" value="HTH_RpiR"/>
</dbReference>
<name>I3UFQ8_ADVKW</name>
<dbReference type="CDD" id="cd05013">
    <property type="entry name" value="SIS_RpiR"/>
    <property type="match status" value="1"/>
</dbReference>
<proteinExistence type="predicted"/>
<evidence type="ECO:0000256" key="2">
    <source>
        <dbReference type="ARBA" id="ARBA00023125"/>
    </source>
</evidence>
<dbReference type="InterPro" id="IPR035472">
    <property type="entry name" value="RpiR-like_SIS"/>
</dbReference>
<keyword evidence="4" id="KW-0804">Transcription</keyword>
<dbReference type="InterPro" id="IPR009057">
    <property type="entry name" value="Homeodomain-like_sf"/>
</dbReference>
<feature type="domain" description="SIS" evidence="6">
    <location>
        <begin position="232"/>
        <end position="372"/>
    </location>
</feature>
<dbReference type="HOGENOM" id="CLU_055769_0_1_4"/>
<dbReference type="GO" id="GO:0097367">
    <property type="term" value="F:carbohydrate derivative binding"/>
    <property type="evidence" value="ECO:0007669"/>
    <property type="project" value="InterPro"/>
</dbReference>
<keyword evidence="3" id="KW-0324">Glycolysis</keyword>
<dbReference type="KEGG" id="aka:TKWG_20495"/>
<gene>
    <name evidence="7" type="ordered locus">TKWG_20495</name>
</gene>
<dbReference type="GO" id="GO:0003677">
    <property type="term" value="F:DNA binding"/>
    <property type="evidence" value="ECO:0007669"/>
    <property type="project" value="UniProtKB-KW"/>
</dbReference>
<dbReference type="InterPro" id="IPR047640">
    <property type="entry name" value="RpiR-like"/>
</dbReference>
<dbReference type="EMBL" id="CP003555">
    <property type="protein sequence ID" value="AFK63846.1"/>
    <property type="molecule type" value="Genomic_DNA"/>
</dbReference>
<dbReference type="AlphaFoldDB" id="I3UFQ8"/>
<dbReference type="GO" id="GO:0003700">
    <property type="term" value="F:DNA-binding transcription factor activity"/>
    <property type="evidence" value="ECO:0007669"/>
    <property type="project" value="InterPro"/>
</dbReference>
<dbReference type="InterPro" id="IPR046348">
    <property type="entry name" value="SIS_dom_sf"/>
</dbReference>
<dbReference type="PANTHER" id="PTHR30514">
    <property type="entry name" value="GLUCOKINASE"/>
    <property type="match status" value="1"/>
</dbReference>
<dbReference type="SUPFAM" id="SSF46689">
    <property type="entry name" value="Homeodomain-like"/>
    <property type="match status" value="1"/>
</dbReference>
<keyword evidence="1" id="KW-0805">Transcription regulation</keyword>
<evidence type="ECO:0000259" key="6">
    <source>
        <dbReference type="PROSITE" id="PS51464"/>
    </source>
</evidence>
<dbReference type="Gene3D" id="3.40.50.10490">
    <property type="entry name" value="Glucose-6-phosphate isomerase like protein, domain 1"/>
    <property type="match status" value="1"/>
</dbReference>
<evidence type="ECO:0000256" key="1">
    <source>
        <dbReference type="ARBA" id="ARBA00023015"/>
    </source>
</evidence>
<dbReference type="SUPFAM" id="SSF53697">
    <property type="entry name" value="SIS domain"/>
    <property type="match status" value="1"/>
</dbReference>
<dbReference type="PROSITE" id="PS51071">
    <property type="entry name" value="HTH_RPIR"/>
    <property type="match status" value="1"/>
</dbReference>
<evidence type="ECO:0000313" key="8">
    <source>
        <dbReference type="Proteomes" id="UP000005267"/>
    </source>
</evidence>